<accession>A0ACC2LZ31</accession>
<name>A0ACC2LZ31_PERAE</name>
<reference evidence="1 2" key="1">
    <citation type="journal article" date="2022" name="Hortic Res">
        <title>A haplotype resolved chromosomal level avocado genome allows analysis of novel avocado genes.</title>
        <authorList>
            <person name="Nath O."/>
            <person name="Fletcher S.J."/>
            <person name="Hayward A."/>
            <person name="Shaw L.M."/>
            <person name="Masouleh A.K."/>
            <person name="Furtado A."/>
            <person name="Henry R.J."/>
            <person name="Mitter N."/>
        </authorList>
    </citation>
    <scope>NUCLEOTIDE SEQUENCE [LARGE SCALE GENOMIC DNA]</scope>
    <source>
        <strain evidence="2">cv. Hass</strain>
    </source>
</reference>
<evidence type="ECO:0000313" key="1">
    <source>
        <dbReference type="EMBL" id="KAJ8638207.1"/>
    </source>
</evidence>
<evidence type="ECO:0000313" key="2">
    <source>
        <dbReference type="Proteomes" id="UP001234297"/>
    </source>
</evidence>
<comment type="caution">
    <text evidence="1">The sequence shown here is derived from an EMBL/GenBank/DDBJ whole genome shotgun (WGS) entry which is preliminary data.</text>
</comment>
<dbReference type="EMBL" id="CM056811">
    <property type="protein sequence ID" value="KAJ8638207.1"/>
    <property type="molecule type" value="Genomic_DNA"/>
</dbReference>
<sequence length="479" mass="54691">MRAYERNGIHRDLDEYEEDGEDLEEEGMEYEEGSEEEEEEQEKEDPTPTKEELEYLELRQRLKEAARQRLKTESASTVGHSQEKKKLPYDNYGSFFGPSRPVFAQRVLEEGKSILETQHIHARTPNSITGGKKMPLSSNEEKRDSVRRPPPKAVNELKKKVQKLRDTRDYSFLMSDDVEFPIPLKESAPRNGSVLTSDARPAQVPLKGKAVPSISKTVKSIPNGHEGRKSVSTSRQMPTKVAHPKVASTSRPKQPSAGPRKLLGSHVGNGPGRPLGPKVPLPKICTTAMEKKKAALVSAKNSVPVANKAPLLKSQATSQKHYSEQKKDHQPMDKPNVISRHPVDKPSVILRHPVDKPKVMLKKSVPYSKPQMKPPKQMPARSMREDRPKKWPVNQYSDEDMDDDEEAIRMIRNMFGYNPKKYADVDDDVSGMEANFNDILKEERRSAKIAREEDEREQRLIEEEERRMRMRKEAKKRKL</sequence>
<proteinExistence type="predicted"/>
<keyword evidence="2" id="KW-1185">Reference proteome</keyword>
<protein>
    <submittedName>
        <fullName evidence="1">Uncharacterized protein</fullName>
    </submittedName>
</protein>
<organism evidence="1 2">
    <name type="scientific">Persea americana</name>
    <name type="common">Avocado</name>
    <dbReference type="NCBI Taxonomy" id="3435"/>
    <lineage>
        <taxon>Eukaryota</taxon>
        <taxon>Viridiplantae</taxon>
        <taxon>Streptophyta</taxon>
        <taxon>Embryophyta</taxon>
        <taxon>Tracheophyta</taxon>
        <taxon>Spermatophyta</taxon>
        <taxon>Magnoliopsida</taxon>
        <taxon>Magnoliidae</taxon>
        <taxon>Laurales</taxon>
        <taxon>Lauraceae</taxon>
        <taxon>Persea</taxon>
    </lineage>
</organism>
<dbReference type="Proteomes" id="UP001234297">
    <property type="component" value="Chromosome 3"/>
</dbReference>
<gene>
    <name evidence="1" type="ORF">MRB53_012474</name>
</gene>